<name>A0A830BAB8_9LAMI</name>
<organism evidence="2 3">
    <name type="scientific">Phtheirospermum japonicum</name>
    <dbReference type="NCBI Taxonomy" id="374723"/>
    <lineage>
        <taxon>Eukaryota</taxon>
        <taxon>Viridiplantae</taxon>
        <taxon>Streptophyta</taxon>
        <taxon>Embryophyta</taxon>
        <taxon>Tracheophyta</taxon>
        <taxon>Spermatophyta</taxon>
        <taxon>Magnoliopsida</taxon>
        <taxon>eudicotyledons</taxon>
        <taxon>Gunneridae</taxon>
        <taxon>Pentapetalae</taxon>
        <taxon>asterids</taxon>
        <taxon>lamiids</taxon>
        <taxon>Lamiales</taxon>
        <taxon>Orobanchaceae</taxon>
        <taxon>Orobanchaceae incertae sedis</taxon>
        <taxon>Phtheirospermum</taxon>
    </lineage>
</organism>
<protein>
    <submittedName>
        <fullName evidence="2">F-box protein at3g17710</fullName>
    </submittedName>
</protein>
<comment type="caution">
    <text evidence="2">The sequence shown here is derived from an EMBL/GenBank/DDBJ whole genome shotgun (WGS) entry which is preliminary data.</text>
</comment>
<dbReference type="OrthoDB" id="913616at2759"/>
<dbReference type="Gene3D" id="1.20.1280.50">
    <property type="match status" value="1"/>
</dbReference>
<keyword evidence="3" id="KW-1185">Reference proteome</keyword>
<dbReference type="SUPFAM" id="SSF81383">
    <property type="entry name" value="F-box domain"/>
    <property type="match status" value="1"/>
</dbReference>
<evidence type="ECO:0000259" key="1">
    <source>
        <dbReference type="PROSITE" id="PS50181"/>
    </source>
</evidence>
<dbReference type="PANTHER" id="PTHR31672:SF13">
    <property type="entry name" value="F-BOX PROTEIN CPR30-LIKE"/>
    <property type="match status" value="1"/>
</dbReference>
<dbReference type="Pfam" id="PF00646">
    <property type="entry name" value="F-box"/>
    <property type="match status" value="1"/>
</dbReference>
<dbReference type="PROSITE" id="PS50181">
    <property type="entry name" value="FBOX"/>
    <property type="match status" value="1"/>
</dbReference>
<dbReference type="SMART" id="SM00256">
    <property type="entry name" value="FBOX"/>
    <property type="match status" value="1"/>
</dbReference>
<sequence length="157" mass="17957">MAIQNVTSTNIPEDIIRTILSRLPVKSLLRFRTVSKSWNTMISDPRFARLHLEPSDQETAVEIWIKEKGLNASSWEELMTIEIKNGEQRPIVSFEPLCLVENNKILIRLEGARYGVYSPCEETFEELIEDNSLFDSLVPCVQSLYLFPTQSLGPGRN</sequence>
<dbReference type="PANTHER" id="PTHR31672">
    <property type="entry name" value="BNACNNG10540D PROTEIN"/>
    <property type="match status" value="1"/>
</dbReference>
<gene>
    <name evidence="2" type="ORF">PHJA_000347100</name>
</gene>
<feature type="domain" description="F-box" evidence="1">
    <location>
        <begin position="5"/>
        <end position="50"/>
    </location>
</feature>
<dbReference type="InterPro" id="IPR036047">
    <property type="entry name" value="F-box-like_dom_sf"/>
</dbReference>
<evidence type="ECO:0000313" key="3">
    <source>
        <dbReference type="Proteomes" id="UP000653305"/>
    </source>
</evidence>
<proteinExistence type="predicted"/>
<dbReference type="EMBL" id="BMAC01000037">
    <property type="protein sequence ID" value="GFP82038.1"/>
    <property type="molecule type" value="Genomic_DNA"/>
</dbReference>
<evidence type="ECO:0000313" key="2">
    <source>
        <dbReference type="EMBL" id="GFP82038.1"/>
    </source>
</evidence>
<dbReference type="Proteomes" id="UP000653305">
    <property type="component" value="Unassembled WGS sequence"/>
</dbReference>
<dbReference type="CDD" id="cd22157">
    <property type="entry name" value="F-box_AtFBW1-like"/>
    <property type="match status" value="1"/>
</dbReference>
<accession>A0A830BAB8</accession>
<reference evidence="2" key="1">
    <citation type="submission" date="2020-07" db="EMBL/GenBank/DDBJ databases">
        <title>Ethylene signaling mediates host invasion by parasitic plants.</title>
        <authorList>
            <person name="Yoshida S."/>
        </authorList>
    </citation>
    <scope>NUCLEOTIDE SEQUENCE</scope>
    <source>
        <strain evidence="2">Okayama</strain>
    </source>
</reference>
<dbReference type="InterPro" id="IPR050796">
    <property type="entry name" value="SCF_F-box_component"/>
</dbReference>
<dbReference type="InterPro" id="IPR001810">
    <property type="entry name" value="F-box_dom"/>
</dbReference>
<dbReference type="AlphaFoldDB" id="A0A830BAB8"/>